<dbReference type="STRING" id="648782.SAMN04488554_1927"/>
<dbReference type="Proteomes" id="UP000199220">
    <property type="component" value="Unassembled WGS sequence"/>
</dbReference>
<dbReference type="InterPro" id="IPR046335">
    <property type="entry name" value="LacI/GalR-like_sensor"/>
</dbReference>
<dbReference type="PANTHER" id="PTHR30146:SF138">
    <property type="entry name" value="TRANSCRIPTIONAL REGULATORY PROTEIN"/>
    <property type="match status" value="1"/>
</dbReference>
<dbReference type="GO" id="GO:0000976">
    <property type="term" value="F:transcription cis-regulatory region binding"/>
    <property type="evidence" value="ECO:0007669"/>
    <property type="project" value="TreeGrafter"/>
</dbReference>
<evidence type="ECO:0000313" key="5">
    <source>
        <dbReference type="EMBL" id="SEE25944.1"/>
    </source>
</evidence>
<dbReference type="PANTHER" id="PTHR30146">
    <property type="entry name" value="LACI-RELATED TRANSCRIPTIONAL REPRESSOR"/>
    <property type="match status" value="1"/>
</dbReference>
<keyword evidence="2" id="KW-0238">DNA-binding</keyword>
<dbReference type="SUPFAM" id="SSF53822">
    <property type="entry name" value="Periplasmic binding protein-like I"/>
    <property type="match status" value="1"/>
</dbReference>
<accession>A0A1H5HDV8</accession>
<gene>
    <name evidence="5" type="ORF">SAMN04488554_1927</name>
</gene>
<evidence type="ECO:0000256" key="2">
    <source>
        <dbReference type="ARBA" id="ARBA00023125"/>
    </source>
</evidence>
<dbReference type="EMBL" id="FNTX01000001">
    <property type="protein sequence ID" value="SEE25944.1"/>
    <property type="molecule type" value="Genomic_DNA"/>
</dbReference>
<dbReference type="CDD" id="cd01392">
    <property type="entry name" value="HTH_LacI"/>
    <property type="match status" value="1"/>
</dbReference>
<dbReference type="AlphaFoldDB" id="A0A1H5HDV8"/>
<evidence type="ECO:0000256" key="3">
    <source>
        <dbReference type="ARBA" id="ARBA00023163"/>
    </source>
</evidence>
<dbReference type="PROSITE" id="PS00356">
    <property type="entry name" value="HTH_LACI_1"/>
    <property type="match status" value="1"/>
</dbReference>
<dbReference type="SMART" id="SM00354">
    <property type="entry name" value="HTH_LACI"/>
    <property type="match status" value="1"/>
</dbReference>
<dbReference type="SUPFAM" id="SSF47413">
    <property type="entry name" value="lambda repressor-like DNA-binding domains"/>
    <property type="match status" value="1"/>
</dbReference>
<dbReference type="InterPro" id="IPR010982">
    <property type="entry name" value="Lambda_DNA-bd_dom_sf"/>
</dbReference>
<keyword evidence="3" id="KW-0804">Transcription</keyword>
<keyword evidence="6" id="KW-1185">Reference proteome</keyword>
<dbReference type="Pfam" id="PF13377">
    <property type="entry name" value="Peripla_BP_3"/>
    <property type="match status" value="1"/>
</dbReference>
<evidence type="ECO:0000313" key="6">
    <source>
        <dbReference type="Proteomes" id="UP000199220"/>
    </source>
</evidence>
<proteinExistence type="predicted"/>
<dbReference type="RefSeq" id="WP_217632391.1">
    <property type="nucleotide sequence ID" value="NZ_FNTX01000001.1"/>
</dbReference>
<reference evidence="6" key="1">
    <citation type="submission" date="2016-10" db="EMBL/GenBank/DDBJ databases">
        <authorList>
            <person name="Varghese N."/>
            <person name="Submissions S."/>
        </authorList>
    </citation>
    <scope>NUCLEOTIDE SEQUENCE [LARGE SCALE GENOMIC DNA]</scope>
    <source>
        <strain evidence="6">DSM 21368</strain>
    </source>
</reference>
<evidence type="ECO:0000259" key="4">
    <source>
        <dbReference type="PROSITE" id="PS50932"/>
    </source>
</evidence>
<keyword evidence="1" id="KW-0805">Transcription regulation</keyword>
<organism evidence="5 6">
    <name type="scientific">Ruania alba</name>
    <dbReference type="NCBI Taxonomy" id="648782"/>
    <lineage>
        <taxon>Bacteria</taxon>
        <taxon>Bacillati</taxon>
        <taxon>Actinomycetota</taxon>
        <taxon>Actinomycetes</taxon>
        <taxon>Micrococcales</taxon>
        <taxon>Ruaniaceae</taxon>
        <taxon>Ruania</taxon>
    </lineage>
</organism>
<protein>
    <submittedName>
        <fullName evidence="5">Transcriptional regulator, LacI family</fullName>
    </submittedName>
</protein>
<dbReference type="PROSITE" id="PS50932">
    <property type="entry name" value="HTH_LACI_2"/>
    <property type="match status" value="1"/>
</dbReference>
<name>A0A1H5HDV8_9MICO</name>
<dbReference type="GO" id="GO:0003700">
    <property type="term" value="F:DNA-binding transcription factor activity"/>
    <property type="evidence" value="ECO:0007669"/>
    <property type="project" value="TreeGrafter"/>
</dbReference>
<dbReference type="InterPro" id="IPR000843">
    <property type="entry name" value="HTH_LacI"/>
</dbReference>
<dbReference type="CDD" id="cd06267">
    <property type="entry name" value="PBP1_LacI_sugar_binding-like"/>
    <property type="match status" value="1"/>
</dbReference>
<dbReference type="InterPro" id="IPR028082">
    <property type="entry name" value="Peripla_BP_I"/>
</dbReference>
<feature type="domain" description="HTH lacI-type" evidence="4">
    <location>
        <begin position="2"/>
        <end position="56"/>
    </location>
</feature>
<dbReference type="Gene3D" id="1.10.260.40">
    <property type="entry name" value="lambda repressor-like DNA-binding domains"/>
    <property type="match status" value="1"/>
</dbReference>
<dbReference type="Gene3D" id="3.40.50.2300">
    <property type="match status" value="2"/>
</dbReference>
<sequence length="328" mass="33808">MTTLREVAAAAGVSMATVSRALAGSTIVAARTRERVSQIAAELDYQPNRAARQLVTGRGQAIGLVVPDLQNAFYASVATGMQRRVRAAGLNAMIGDTDEDPARELEVLSQLAMVCDGAVLASSRTSDADLAEVAGRTRVVLVNRVLEGVPAVVGDNADGMAQAVAHLAALGHTRIGYAGGPATSWSDARRREGLATAARRELTADGVVDLGAFRPGSAGGIAAADRALANGVTAILAFNDQLALGILGRLADRGVAVPQQMSVVGFDDVPVARLLAPPLTTVSVPALEMGSAAVDLLLSSEEPATRVLPVELQVRRSTAEPARHSGRT</sequence>
<evidence type="ECO:0000256" key="1">
    <source>
        <dbReference type="ARBA" id="ARBA00023015"/>
    </source>
</evidence>
<dbReference type="Pfam" id="PF00356">
    <property type="entry name" value="LacI"/>
    <property type="match status" value="1"/>
</dbReference>